<dbReference type="PANTHER" id="PTHR42923:SF17">
    <property type="entry name" value="AMINE OXIDASE DOMAIN-CONTAINING PROTEIN"/>
    <property type="match status" value="1"/>
</dbReference>
<dbReference type="PANTHER" id="PTHR42923">
    <property type="entry name" value="PROTOPORPHYRINOGEN OXIDASE"/>
    <property type="match status" value="1"/>
</dbReference>
<organism evidence="2 3">
    <name type="scientific">Nocardia cyriacigeorgica</name>
    <dbReference type="NCBI Taxonomy" id="135487"/>
    <lineage>
        <taxon>Bacteria</taxon>
        <taxon>Bacillati</taxon>
        <taxon>Actinomycetota</taxon>
        <taxon>Actinomycetes</taxon>
        <taxon>Mycobacteriales</taxon>
        <taxon>Nocardiaceae</taxon>
        <taxon>Nocardia</taxon>
    </lineage>
</organism>
<dbReference type="Pfam" id="PF01593">
    <property type="entry name" value="Amino_oxidase"/>
    <property type="match status" value="1"/>
</dbReference>
<dbReference type="InterPro" id="IPR002937">
    <property type="entry name" value="Amino_oxidase"/>
</dbReference>
<accession>A0A6P1CVE8</accession>
<dbReference type="Gene3D" id="3.50.50.60">
    <property type="entry name" value="FAD/NAD(P)-binding domain"/>
    <property type="match status" value="2"/>
</dbReference>
<evidence type="ECO:0000313" key="2">
    <source>
        <dbReference type="EMBL" id="NEW34095.1"/>
    </source>
</evidence>
<evidence type="ECO:0000313" key="3">
    <source>
        <dbReference type="Proteomes" id="UP000471166"/>
    </source>
</evidence>
<dbReference type="RefSeq" id="WP_163845490.1">
    <property type="nucleotide sequence ID" value="NZ_CP107969.1"/>
</dbReference>
<gene>
    <name evidence="2" type="ORF">GV791_16250</name>
</gene>
<feature type="domain" description="Amine oxidase" evidence="1">
    <location>
        <begin position="17"/>
        <end position="302"/>
    </location>
</feature>
<dbReference type="EMBL" id="JAAGVB010000023">
    <property type="protein sequence ID" value="NEW34095.1"/>
    <property type="molecule type" value="Genomic_DNA"/>
</dbReference>
<protein>
    <submittedName>
        <fullName evidence="2">NAD(P)-binding protein</fullName>
    </submittedName>
</protein>
<reference evidence="2 3" key="1">
    <citation type="submission" date="2020-01" db="EMBL/GenBank/DDBJ databases">
        <title>Genetics and antimicrobial susceptibilities of Nocardia species isolated from the soil; a comparison with species isolated from humans.</title>
        <authorList>
            <person name="Carrasco G."/>
            <person name="Monzon S."/>
            <person name="Sansegundo M."/>
            <person name="Garcia E."/>
            <person name="Garrido N."/>
            <person name="Medina M.J."/>
            <person name="Villalon P."/>
            <person name="Ramirez-Arocha A.C."/>
            <person name="Jimenez P."/>
            <person name="Cuesta I."/>
            <person name="Valdezate S."/>
        </authorList>
    </citation>
    <scope>NUCLEOTIDE SEQUENCE [LARGE SCALE GENOMIC DNA]</scope>
    <source>
        <strain evidence="2 3">CNM20110626</strain>
    </source>
</reference>
<comment type="caution">
    <text evidence="2">The sequence shown here is derived from an EMBL/GenBank/DDBJ whole genome shotgun (WGS) entry which is preliminary data.</text>
</comment>
<name>A0A6P1CVE8_9NOCA</name>
<dbReference type="Proteomes" id="UP000471166">
    <property type="component" value="Unassembled WGS sequence"/>
</dbReference>
<proteinExistence type="predicted"/>
<dbReference type="GO" id="GO:0016491">
    <property type="term" value="F:oxidoreductase activity"/>
    <property type="evidence" value="ECO:0007669"/>
    <property type="project" value="InterPro"/>
</dbReference>
<dbReference type="AlphaFoldDB" id="A0A6P1CVE8"/>
<dbReference type="InterPro" id="IPR050464">
    <property type="entry name" value="Zeta_carotene_desat/Oxidored"/>
</dbReference>
<sequence>MPERTGVREIAVVGSGIAGLTAAYALSDVDRVTLYEKDTRLGGHAHTHEVEYAPGRSVQVDSGFIVHNDRTYPTLLRLFDELGVATRNTDMSMSVRADRIGLEYAGAKGIAGLFPSIRNLGKPRYLALLAEVPRFHRAASRLLRSADDTMTLADFVRAHRFSDYFLDYFLTPLVAAVWSCDPRVAGEYPAHYLFRFLDHHGMLTVYGSPTWRTVVGGSARYVRKIAARIAEVRTGARVHAIGEDETGVLVTDDAGPRRFDAVVIATHPDQALAMLAAPSALARAVLTAMPYSVNHAQLHTDESILPTARRAWASWNYLVPAHDRDAEGVVVTYDLTRLMGLEHVADRRFLVTLGGRELIDPGRVIAEMTYEHPIYTPESVAAQLRLPELETDRIAFAGAYHGWGFHEDGARSGLRAARRISRGLLPADPAAIRAGA</sequence>
<dbReference type="InterPro" id="IPR036188">
    <property type="entry name" value="FAD/NAD-bd_sf"/>
</dbReference>
<evidence type="ECO:0000259" key="1">
    <source>
        <dbReference type="Pfam" id="PF01593"/>
    </source>
</evidence>
<dbReference type="SUPFAM" id="SSF51905">
    <property type="entry name" value="FAD/NAD(P)-binding domain"/>
    <property type="match status" value="1"/>
</dbReference>